<dbReference type="AlphaFoldDB" id="A0ABD0JBY3"/>
<feature type="non-terminal residue" evidence="1">
    <location>
        <position position="1"/>
    </location>
</feature>
<evidence type="ECO:0000313" key="1">
    <source>
        <dbReference type="EMBL" id="KAK7469606.1"/>
    </source>
</evidence>
<name>A0ABD0JBY3_9CAEN</name>
<reference evidence="1 2" key="1">
    <citation type="journal article" date="2023" name="Sci. Data">
        <title>Genome assembly of the Korean intertidal mud-creeper Batillaria attramentaria.</title>
        <authorList>
            <person name="Patra A.K."/>
            <person name="Ho P.T."/>
            <person name="Jun S."/>
            <person name="Lee S.J."/>
            <person name="Kim Y."/>
            <person name="Won Y.J."/>
        </authorList>
    </citation>
    <scope>NUCLEOTIDE SEQUENCE [LARGE SCALE GENOMIC DNA]</scope>
    <source>
        <strain evidence="1">Wonlab-2016</strain>
    </source>
</reference>
<comment type="caution">
    <text evidence="1">The sequence shown here is derived from an EMBL/GenBank/DDBJ whole genome shotgun (WGS) entry which is preliminary data.</text>
</comment>
<keyword evidence="2" id="KW-1185">Reference proteome</keyword>
<gene>
    <name evidence="1" type="ORF">BaRGS_00036396</name>
</gene>
<dbReference type="EMBL" id="JACVVK020000511">
    <property type="protein sequence ID" value="KAK7469606.1"/>
    <property type="molecule type" value="Genomic_DNA"/>
</dbReference>
<proteinExistence type="predicted"/>
<evidence type="ECO:0000313" key="2">
    <source>
        <dbReference type="Proteomes" id="UP001519460"/>
    </source>
</evidence>
<protein>
    <submittedName>
        <fullName evidence="1">Uncharacterized protein</fullName>
    </submittedName>
</protein>
<dbReference type="Proteomes" id="UP001519460">
    <property type="component" value="Unassembled WGS sequence"/>
</dbReference>
<sequence>TLCLFCTSNVETFQSCEQTSQLRCDLSSRLPIVAGTDTTRRSSKGTEMKDYLPRAPRVLRQIPPVRGRWWEDWGRISVDTPPGTA</sequence>
<accession>A0ABD0JBY3</accession>
<organism evidence="1 2">
    <name type="scientific">Batillaria attramentaria</name>
    <dbReference type="NCBI Taxonomy" id="370345"/>
    <lineage>
        <taxon>Eukaryota</taxon>
        <taxon>Metazoa</taxon>
        <taxon>Spiralia</taxon>
        <taxon>Lophotrochozoa</taxon>
        <taxon>Mollusca</taxon>
        <taxon>Gastropoda</taxon>
        <taxon>Caenogastropoda</taxon>
        <taxon>Sorbeoconcha</taxon>
        <taxon>Cerithioidea</taxon>
        <taxon>Batillariidae</taxon>
        <taxon>Batillaria</taxon>
    </lineage>
</organism>